<feature type="chain" id="PRO_5040383892" evidence="1">
    <location>
        <begin position="21"/>
        <end position="261"/>
    </location>
</feature>
<keyword evidence="1" id="KW-0732">Signal</keyword>
<evidence type="ECO:0000256" key="1">
    <source>
        <dbReference type="SAM" id="SignalP"/>
    </source>
</evidence>
<dbReference type="EMBL" id="JAANBB010000020">
    <property type="protein sequence ID" value="KAF7555435.1"/>
    <property type="molecule type" value="Genomic_DNA"/>
</dbReference>
<dbReference type="AlphaFoldDB" id="A0A9P5LLA2"/>
<proteinExistence type="predicted"/>
<dbReference type="PANTHER" id="PTHR43301">
    <property type="entry name" value="ARABINAN ENDO-1,5-ALPHA-L-ARABINOSIDASE"/>
    <property type="match status" value="1"/>
</dbReference>
<evidence type="ECO:0000313" key="2">
    <source>
        <dbReference type="EMBL" id="KAF7555435.1"/>
    </source>
</evidence>
<feature type="signal peptide" evidence="1">
    <location>
        <begin position="1"/>
        <end position="20"/>
    </location>
</feature>
<dbReference type="OrthoDB" id="19657at2759"/>
<dbReference type="InterPro" id="IPR050727">
    <property type="entry name" value="GH43_arabinanases"/>
</dbReference>
<organism evidence="2 3">
    <name type="scientific">Cylindrodendrum hubeiense</name>
    <dbReference type="NCBI Taxonomy" id="595255"/>
    <lineage>
        <taxon>Eukaryota</taxon>
        <taxon>Fungi</taxon>
        <taxon>Dikarya</taxon>
        <taxon>Ascomycota</taxon>
        <taxon>Pezizomycotina</taxon>
        <taxon>Sordariomycetes</taxon>
        <taxon>Hypocreomycetidae</taxon>
        <taxon>Hypocreales</taxon>
        <taxon>Nectriaceae</taxon>
        <taxon>Cylindrodendrum</taxon>
    </lineage>
</organism>
<sequence length="261" mass="28767">MMRSEFLSLLMAASVLIVSGLSIPDENKISERQSNMGYTDYLYVHFINEGKNGEQIYFDVSNNNNPGSWTQVNGGQPKLVSTVGTKGVRDPSIVRGRDGKTVWIIATDLHVNANGGVYDTENGSNTAEKFLSGAGMDVTIWRDVPTGVYYRMAKNGPNELIEQTKASSLCTNCWSVVKNQIGSGTIPKGEGPLLFPDNVYSATWHLWIDDYTRARGYSPFETTAIATGAWKPAPSWYQMPKNARHGYVIGITSQERANIVK</sequence>
<dbReference type="Proteomes" id="UP000722485">
    <property type="component" value="Unassembled WGS sequence"/>
</dbReference>
<comment type="caution">
    <text evidence="2">The sequence shown here is derived from an EMBL/GenBank/DDBJ whole genome shotgun (WGS) entry which is preliminary data.</text>
</comment>
<accession>A0A9P5LLA2</accession>
<protein>
    <submittedName>
        <fullName evidence="2">Uncharacterized protein</fullName>
    </submittedName>
</protein>
<reference evidence="2" key="1">
    <citation type="submission" date="2020-03" db="EMBL/GenBank/DDBJ databases">
        <title>Draft Genome Sequence of Cylindrodendrum hubeiense.</title>
        <authorList>
            <person name="Buettner E."/>
            <person name="Kellner H."/>
        </authorList>
    </citation>
    <scope>NUCLEOTIDE SEQUENCE</scope>
    <source>
        <strain evidence="2">IHI 201604</strain>
    </source>
</reference>
<evidence type="ECO:0000313" key="3">
    <source>
        <dbReference type="Proteomes" id="UP000722485"/>
    </source>
</evidence>
<name>A0A9P5LLA2_9HYPO</name>
<gene>
    <name evidence="2" type="ORF">G7Z17_g2132</name>
</gene>
<dbReference type="PANTHER" id="PTHR43301:SF3">
    <property type="entry name" value="ARABINAN ENDO-1,5-ALPHA-L-ARABINOSIDASE A-RELATED"/>
    <property type="match status" value="1"/>
</dbReference>
<keyword evidence="3" id="KW-1185">Reference proteome</keyword>